<feature type="compositionally biased region" description="Basic and acidic residues" evidence="1">
    <location>
        <begin position="44"/>
        <end position="62"/>
    </location>
</feature>
<feature type="compositionally biased region" description="Basic residues" evidence="1">
    <location>
        <begin position="84"/>
        <end position="94"/>
    </location>
</feature>
<evidence type="ECO:0000313" key="3">
    <source>
        <dbReference type="Proteomes" id="UP000829196"/>
    </source>
</evidence>
<dbReference type="Proteomes" id="UP000829196">
    <property type="component" value="Unassembled WGS sequence"/>
</dbReference>
<sequence>MSNERCTIMGFNIGHPFSHSLFAPDLTPIYKLCHSRKSINRPFIPHERGEKPREKKEEKGESSGRLAPPRPPSECCRTTAVVLPHHRRTTKGRRSAATPPP</sequence>
<organism evidence="2 3">
    <name type="scientific">Dendrobium nobile</name>
    <name type="common">Orchid</name>
    <dbReference type="NCBI Taxonomy" id="94219"/>
    <lineage>
        <taxon>Eukaryota</taxon>
        <taxon>Viridiplantae</taxon>
        <taxon>Streptophyta</taxon>
        <taxon>Embryophyta</taxon>
        <taxon>Tracheophyta</taxon>
        <taxon>Spermatophyta</taxon>
        <taxon>Magnoliopsida</taxon>
        <taxon>Liliopsida</taxon>
        <taxon>Asparagales</taxon>
        <taxon>Orchidaceae</taxon>
        <taxon>Epidendroideae</taxon>
        <taxon>Malaxideae</taxon>
        <taxon>Dendrobiinae</taxon>
        <taxon>Dendrobium</taxon>
    </lineage>
</organism>
<comment type="caution">
    <text evidence="2">The sequence shown here is derived from an EMBL/GenBank/DDBJ whole genome shotgun (WGS) entry which is preliminary data.</text>
</comment>
<dbReference type="AlphaFoldDB" id="A0A8T3BV30"/>
<keyword evidence="3" id="KW-1185">Reference proteome</keyword>
<accession>A0A8T3BV30</accession>
<protein>
    <submittedName>
        <fullName evidence="2">Uncharacterized protein</fullName>
    </submittedName>
</protein>
<evidence type="ECO:0000256" key="1">
    <source>
        <dbReference type="SAM" id="MobiDB-lite"/>
    </source>
</evidence>
<dbReference type="EMBL" id="JAGYWB010000006">
    <property type="protein sequence ID" value="KAI0520320.1"/>
    <property type="molecule type" value="Genomic_DNA"/>
</dbReference>
<name>A0A8T3BV30_DENNO</name>
<gene>
    <name evidence="2" type="ORF">KFK09_007792</name>
</gene>
<feature type="region of interest" description="Disordered" evidence="1">
    <location>
        <begin position="40"/>
        <end position="101"/>
    </location>
</feature>
<reference evidence="2" key="1">
    <citation type="journal article" date="2022" name="Front. Genet.">
        <title>Chromosome-Scale Assembly of the Dendrobium nobile Genome Provides Insights Into the Molecular Mechanism of the Biosynthesis of the Medicinal Active Ingredient of Dendrobium.</title>
        <authorList>
            <person name="Xu Q."/>
            <person name="Niu S.-C."/>
            <person name="Li K.-L."/>
            <person name="Zheng P.-J."/>
            <person name="Zhang X.-J."/>
            <person name="Jia Y."/>
            <person name="Liu Y."/>
            <person name="Niu Y.-X."/>
            <person name="Yu L.-H."/>
            <person name="Chen D.-F."/>
            <person name="Zhang G.-Q."/>
        </authorList>
    </citation>
    <scope>NUCLEOTIDE SEQUENCE</scope>
    <source>
        <tissue evidence="2">Leaf</tissue>
    </source>
</reference>
<evidence type="ECO:0000313" key="2">
    <source>
        <dbReference type="EMBL" id="KAI0520320.1"/>
    </source>
</evidence>
<proteinExistence type="predicted"/>